<dbReference type="WBParaSite" id="JU765_v2.g9699.t1">
    <property type="protein sequence ID" value="JU765_v2.g9699.t1"/>
    <property type="gene ID" value="JU765_v2.g9699"/>
</dbReference>
<accession>A0AC34RSA9</accession>
<protein>
    <submittedName>
        <fullName evidence="2">FATC domain-containing protein</fullName>
    </submittedName>
</protein>
<reference evidence="2" key="1">
    <citation type="submission" date="2022-11" db="UniProtKB">
        <authorList>
            <consortium name="WormBaseParasite"/>
        </authorList>
    </citation>
    <scope>IDENTIFICATION</scope>
</reference>
<dbReference type="Proteomes" id="UP000887576">
    <property type="component" value="Unplaced"/>
</dbReference>
<sequence length="127" mass="14640">MISKRIRRRLEGREHLQNMSDTSTLEGREHLQNMSDISTLGDMNKILRRHTIDAPMCIEGKEMMPNEQVEMLISCATNPNNLAFMYEGWTSWVKKMCIVALQKKVINSETISEKKGNGLFVQMCNFS</sequence>
<name>A0AC34RSA9_9BILA</name>
<evidence type="ECO:0000313" key="1">
    <source>
        <dbReference type="Proteomes" id="UP000887576"/>
    </source>
</evidence>
<organism evidence="1 2">
    <name type="scientific">Panagrolaimus sp. JU765</name>
    <dbReference type="NCBI Taxonomy" id="591449"/>
    <lineage>
        <taxon>Eukaryota</taxon>
        <taxon>Metazoa</taxon>
        <taxon>Ecdysozoa</taxon>
        <taxon>Nematoda</taxon>
        <taxon>Chromadorea</taxon>
        <taxon>Rhabditida</taxon>
        <taxon>Tylenchina</taxon>
        <taxon>Panagrolaimomorpha</taxon>
        <taxon>Panagrolaimoidea</taxon>
        <taxon>Panagrolaimidae</taxon>
        <taxon>Panagrolaimus</taxon>
    </lineage>
</organism>
<evidence type="ECO:0000313" key="2">
    <source>
        <dbReference type="WBParaSite" id="JU765_v2.g9699.t1"/>
    </source>
</evidence>
<proteinExistence type="predicted"/>